<evidence type="ECO:0000313" key="3">
    <source>
        <dbReference type="Proteomes" id="UP000095594"/>
    </source>
</evidence>
<dbReference type="OrthoDB" id="1937807at2"/>
<dbReference type="SUPFAM" id="SSF46565">
    <property type="entry name" value="Chaperone J-domain"/>
    <property type="match status" value="1"/>
</dbReference>
<gene>
    <name evidence="2" type="ORF">ERS852471_00083</name>
</gene>
<dbReference type="Proteomes" id="UP000095594">
    <property type="component" value="Unassembled WGS sequence"/>
</dbReference>
<evidence type="ECO:0000256" key="1">
    <source>
        <dbReference type="ARBA" id="ARBA00022705"/>
    </source>
</evidence>
<dbReference type="RefSeq" id="WP_055262797.1">
    <property type="nucleotide sequence ID" value="NZ_CABIXQ010000001.1"/>
</dbReference>
<evidence type="ECO:0000313" key="2">
    <source>
        <dbReference type="EMBL" id="CUN53404.1"/>
    </source>
</evidence>
<accession>A0A173XNV7</accession>
<organism evidence="2 3">
    <name type="scientific">Clostridium disporicum</name>
    <dbReference type="NCBI Taxonomy" id="84024"/>
    <lineage>
        <taxon>Bacteria</taxon>
        <taxon>Bacillati</taxon>
        <taxon>Bacillota</taxon>
        <taxon>Clostridia</taxon>
        <taxon>Eubacteriales</taxon>
        <taxon>Clostridiaceae</taxon>
        <taxon>Clostridium</taxon>
    </lineage>
</organism>
<reference evidence="2 3" key="1">
    <citation type="submission" date="2015-09" db="EMBL/GenBank/DDBJ databases">
        <authorList>
            <consortium name="Pathogen Informatics"/>
        </authorList>
    </citation>
    <scope>NUCLEOTIDE SEQUENCE [LARGE SCALE GENOMIC DNA]</scope>
    <source>
        <strain evidence="2 3">2789STDY5834856</strain>
    </source>
</reference>
<name>A0A173XNV7_9CLOT</name>
<protein>
    <submittedName>
        <fullName evidence="2">Uncharacterized protein</fullName>
    </submittedName>
</protein>
<dbReference type="AlphaFoldDB" id="A0A173XNV7"/>
<dbReference type="EMBL" id="CYZX01000001">
    <property type="protein sequence ID" value="CUN53404.1"/>
    <property type="molecule type" value="Genomic_DNA"/>
</dbReference>
<proteinExistence type="predicted"/>
<sequence>MEWLRVQSIAELQELSKVRGKRNLNNIRRIIKADLRNYVIETGIKDKSAQEMISITSNSWDGLYNKICMFRNMIDSYSNSNIDYFKSKEDELIFYILEMDGKRRSEKLGITRKCFLNKEEARKWKNNILKSIHPDKVSHKYSNEAVSEINQLFEEMVGNG</sequence>
<keyword evidence="1" id="KW-0235">DNA replication</keyword>
<dbReference type="InterPro" id="IPR036869">
    <property type="entry name" value="J_dom_sf"/>
</dbReference>
<dbReference type="GO" id="GO:0006260">
    <property type="term" value="P:DNA replication"/>
    <property type="evidence" value="ECO:0007669"/>
    <property type="project" value="UniProtKB-KW"/>
</dbReference>